<feature type="domain" description="N-acetyltransferase" evidence="3">
    <location>
        <begin position="58"/>
        <end position="230"/>
    </location>
</feature>
<dbReference type="SUPFAM" id="SSF55729">
    <property type="entry name" value="Acyl-CoA N-acyltransferases (Nat)"/>
    <property type="match status" value="2"/>
</dbReference>
<comment type="caution">
    <text evidence="4">The sequence shown here is derived from an EMBL/GenBank/DDBJ whole genome shotgun (WGS) entry which is preliminary data.</text>
</comment>
<dbReference type="Pfam" id="PF00583">
    <property type="entry name" value="Acetyltransf_1"/>
    <property type="match status" value="2"/>
</dbReference>
<dbReference type="Proteomes" id="UP000236569">
    <property type="component" value="Unassembled WGS sequence"/>
</dbReference>
<evidence type="ECO:0000256" key="1">
    <source>
        <dbReference type="ARBA" id="ARBA00022679"/>
    </source>
</evidence>
<keyword evidence="1 4" id="KW-0808">Transferase</keyword>
<evidence type="ECO:0000313" key="4">
    <source>
        <dbReference type="EMBL" id="GBF07153.1"/>
    </source>
</evidence>
<dbReference type="AlphaFoldDB" id="A0A2I9CYD0"/>
<dbReference type="PANTHER" id="PTHR43877:SF8">
    <property type="entry name" value="N-ACETYLGLUTAMATE SYNTHASE-RELATED"/>
    <property type="match status" value="1"/>
</dbReference>
<sequence>MVAVLAPPGRTLGREAALPLRHLAHVPLTTPAHTGPMTTLSRAVTPFDPVAAPPEARLAVGHLLTAAHHFAYPEDPPLLPAREATGLTHVTPGEVLRHFVVWDGERALGWASLEYSVTENLHAAHARVVVHPDHRRRGLGRELARAVEGVAREEGRSVVTFGTSSRAPAGEAFARTLNAQPALPMRQSQLDLTEVQDSLLDAWTARPQGEPYRLHLWERVPDEFLARTADMMMVMNTAPRGDLDVEDWTVTPEMIRAWEGMIADSGEVRYLMAAEDTRTGDLAGYTEVFWSPERAALVFQGATAVRPSARGQGLGKWLKAAMLRHVRAHCPGARWVRTNNAEENAAMLGINVALGFQPWASFTEWQVRLA</sequence>
<reference evidence="5" key="1">
    <citation type="submission" date="2018-01" db="EMBL/GenBank/DDBJ databases">
        <title>Draft Genome Sequence of the Radioresistant Bacterium Deinococcus aerius TR0125, Isolated from the Higher Atmosphere above Japan.</title>
        <authorList>
            <person name="Satoh K."/>
            <person name="Arai H."/>
            <person name="Sanzen T."/>
            <person name="Kawaguchi Y."/>
            <person name="Hayashi H."/>
            <person name="Yokobori S."/>
            <person name="Yamagishi A."/>
            <person name="Oono Y."/>
            <person name="Narumi I."/>
        </authorList>
    </citation>
    <scope>NUCLEOTIDE SEQUENCE [LARGE SCALE GENOMIC DNA]</scope>
    <source>
        <strain evidence="5">TR0125</strain>
    </source>
</reference>
<keyword evidence="2" id="KW-0012">Acyltransferase</keyword>
<keyword evidence="5" id="KW-1185">Reference proteome</keyword>
<dbReference type="InterPro" id="IPR016181">
    <property type="entry name" value="Acyl_CoA_acyltransferase"/>
</dbReference>
<dbReference type="PROSITE" id="PS51186">
    <property type="entry name" value="GNAT"/>
    <property type="match status" value="1"/>
</dbReference>
<dbReference type="Gene3D" id="3.40.630.30">
    <property type="match status" value="1"/>
</dbReference>
<evidence type="ECO:0000259" key="3">
    <source>
        <dbReference type="PROSITE" id="PS51186"/>
    </source>
</evidence>
<dbReference type="InterPro" id="IPR050832">
    <property type="entry name" value="Bact_Acetyltransf"/>
</dbReference>
<dbReference type="PANTHER" id="PTHR43877">
    <property type="entry name" value="AMINOALKYLPHOSPHONATE N-ACETYLTRANSFERASE-RELATED-RELATED"/>
    <property type="match status" value="1"/>
</dbReference>
<dbReference type="InterPro" id="IPR000182">
    <property type="entry name" value="GNAT_dom"/>
</dbReference>
<protein>
    <submittedName>
        <fullName evidence="4">N-acetyltransferase GCN5</fullName>
    </submittedName>
</protein>
<name>A0A2I9CYD0_9DEIO</name>
<gene>
    <name evidence="4" type="ORF">DAERI_120146</name>
</gene>
<organism evidence="4 5">
    <name type="scientific">Deinococcus aerius</name>
    <dbReference type="NCBI Taxonomy" id="200253"/>
    <lineage>
        <taxon>Bacteria</taxon>
        <taxon>Thermotogati</taxon>
        <taxon>Deinococcota</taxon>
        <taxon>Deinococci</taxon>
        <taxon>Deinococcales</taxon>
        <taxon>Deinococcaceae</taxon>
        <taxon>Deinococcus</taxon>
    </lineage>
</organism>
<dbReference type="EMBL" id="BFAG01000012">
    <property type="protein sequence ID" value="GBF07153.1"/>
    <property type="molecule type" value="Genomic_DNA"/>
</dbReference>
<accession>A0A2I9CYD0</accession>
<dbReference type="CDD" id="cd04301">
    <property type="entry name" value="NAT_SF"/>
    <property type="match status" value="2"/>
</dbReference>
<proteinExistence type="predicted"/>
<dbReference type="GO" id="GO:0016747">
    <property type="term" value="F:acyltransferase activity, transferring groups other than amino-acyl groups"/>
    <property type="evidence" value="ECO:0007669"/>
    <property type="project" value="InterPro"/>
</dbReference>
<evidence type="ECO:0000256" key="2">
    <source>
        <dbReference type="ARBA" id="ARBA00023315"/>
    </source>
</evidence>
<evidence type="ECO:0000313" key="5">
    <source>
        <dbReference type="Proteomes" id="UP000236569"/>
    </source>
</evidence>